<dbReference type="Pfam" id="PF19086">
    <property type="entry name" value="Terpene_syn_C_2"/>
    <property type="match status" value="1"/>
</dbReference>
<name>A0ABT7A7E7_9ACTN</name>
<evidence type="ECO:0000256" key="1">
    <source>
        <dbReference type="ARBA" id="ARBA00023239"/>
    </source>
</evidence>
<protein>
    <recommendedName>
        <fullName evidence="2">Terpene synthase</fullName>
        <ecNumber evidence="2">4.2.3.-</ecNumber>
    </recommendedName>
</protein>
<dbReference type="SUPFAM" id="SSF48576">
    <property type="entry name" value="Terpenoid synthases"/>
    <property type="match status" value="1"/>
</dbReference>
<dbReference type="InterPro" id="IPR034686">
    <property type="entry name" value="Terpene_cyclase-like_2"/>
</dbReference>
<dbReference type="Proteomes" id="UP001214441">
    <property type="component" value="Unassembled WGS sequence"/>
</dbReference>
<comment type="caution">
    <text evidence="3">The sequence shown here is derived from an EMBL/GenBank/DDBJ whole genome shotgun (WGS) entry which is preliminary data.</text>
</comment>
<comment type="similarity">
    <text evidence="2">Belongs to the terpene synthase family.</text>
</comment>
<keyword evidence="1 2" id="KW-0456">Lyase</keyword>
<keyword evidence="2" id="KW-0479">Metal-binding</keyword>
<evidence type="ECO:0000256" key="2">
    <source>
        <dbReference type="RuleBase" id="RU366034"/>
    </source>
</evidence>
<dbReference type="PANTHER" id="PTHR35201">
    <property type="entry name" value="TERPENE SYNTHASE"/>
    <property type="match status" value="1"/>
</dbReference>
<reference evidence="3 4" key="1">
    <citation type="submission" date="2023-05" db="EMBL/GenBank/DDBJ databases">
        <title>Streptantibioticus silvisoli sp. nov., acidotolerant actinomycetes 1 from pine litter.</title>
        <authorList>
            <person name="Swiecimska M."/>
            <person name="Golinska P."/>
            <person name="Sangal V."/>
            <person name="Wachnowicz B."/>
            <person name="Goodfellow M."/>
        </authorList>
    </citation>
    <scope>NUCLEOTIDE SEQUENCE [LARGE SCALE GENOMIC DNA]</scope>
    <source>
        <strain evidence="3 4">DSM 42109</strain>
    </source>
</reference>
<organism evidence="3 4">
    <name type="scientific">Streptomyces iconiensis</name>
    <dbReference type="NCBI Taxonomy" id="1384038"/>
    <lineage>
        <taxon>Bacteria</taxon>
        <taxon>Bacillati</taxon>
        <taxon>Actinomycetota</taxon>
        <taxon>Actinomycetes</taxon>
        <taxon>Kitasatosporales</taxon>
        <taxon>Streptomycetaceae</taxon>
        <taxon>Streptomyces</taxon>
    </lineage>
</organism>
<proteinExistence type="inferred from homology"/>
<dbReference type="SFLD" id="SFLDS00005">
    <property type="entry name" value="Isoprenoid_Synthase_Type_I"/>
    <property type="match status" value="1"/>
</dbReference>
<keyword evidence="4" id="KW-1185">Reference proteome</keyword>
<keyword evidence="2" id="KW-0460">Magnesium</keyword>
<evidence type="ECO:0000313" key="4">
    <source>
        <dbReference type="Proteomes" id="UP001214441"/>
    </source>
</evidence>
<comment type="cofactor">
    <cofactor evidence="2">
        <name>Mg(2+)</name>
        <dbReference type="ChEBI" id="CHEBI:18420"/>
    </cofactor>
</comment>
<evidence type="ECO:0000313" key="3">
    <source>
        <dbReference type="EMBL" id="MDJ1137249.1"/>
    </source>
</evidence>
<dbReference type="SFLD" id="SFLDG01020">
    <property type="entry name" value="Terpene_Cyclase_Like_2"/>
    <property type="match status" value="1"/>
</dbReference>
<dbReference type="RefSeq" id="WP_280842739.1">
    <property type="nucleotide sequence ID" value="NZ_JANCPR020000054.1"/>
</dbReference>
<sequence length="347" mass="39133">MQSFTVPACAMPLPEFGTSAAMATVERDQWEWGDHFRLITTDAMRNHLFRTRPHYTTALYYPRADHSHLLAPNRYMLWAFIVDDMCDDAISDQDEQTVAGLTSELIGVSRGEREAACDASRALVDVLGDLTAGRSPRWRRLLGETNASWIRTYLTEVRASRARRVMDFNEYLPHRRLGVDELMFHHLAEYVHGIELPAAVRNLPAMRQARNRSSEWIGLYNDIYSAPKEAAVGYVHNAVLIVREHRSCSLQEAADIVADVANRLMVQFEAAVAAVPGQLQALPEATPEVIQDVLVVLEGYRHLVRGNWDYHIDAARYLEAETYIPQAQGGVGLRPTWSTADVFRAAD</sequence>
<dbReference type="Gene3D" id="1.10.600.10">
    <property type="entry name" value="Farnesyl Diphosphate Synthase"/>
    <property type="match status" value="1"/>
</dbReference>
<dbReference type="EC" id="4.2.3.-" evidence="2"/>
<gene>
    <name evidence="3" type="ORF">NMN56_035945</name>
</gene>
<dbReference type="InterPro" id="IPR008949">
    <property type="entry name" value="Isoprenoid_synthase_dom_sf"/>
</dbReference>
<accession>A0ABT7A7E7</accession>
<dbReference type="EMBL" id="JANCPR020000054">
    <property type="protein sequence ID" value="MDJ1137249.1"/>
    <property type="molecule type" value="Genomic_DNA"/>
</dbReference>
<dbReference type="PANTHER" id="PTHR35201:SF4">
    <property type="entry name" value="BETA-PINACENE SYNTHASE-RELATED"/>
    <property type="match status" value="1"/>
</dbReference>